<dbReference type="Proteomes" id="UP000245212">
    <property type="component" value="Unassembled WGS sequence"/>
</dbReference>
<keyword evidence="3 11" id="KW-1134">Transmembrane beta strand</keyword>
<evidence type="ECO:0000256" key="11">
    <source>
        <dbReference type="PROSITE-ProRule" id="PRU01360"/>
    </source>
</evidence>
<dbReference type="CDD" id="cd01347">
    <property type="entry name" value="ligand_gated_channel"/>
    <property type="match status" value="1"/>
</dbReference>
<evidence type="ECO:0000259" key="13">
    <source>
        <dbReference type="Pfam" id="PF00593"/>
    </source>
</evidence>
<dbReference type="Pfam" id="PF00593">
    <property type="entry name" value="TonB_dep_Rec_b-barrel"/>
    <property type="match status" value="1"/>
</dbReference>
<dbReference type="GO" id="GO:0009279">
    <property type="term" value="C:cell outer membrane"/>
    <property type="evidence" value="ECO:0007669"/>
    <property type="project" value="UniProtKB-SubCell"/>
</dbReference>
<accession>A0A2V1JTB3</accession>
<evidence type="ECO:0000256" key="6">
    <source>
        <dbReference type="ARBA" id="ARBA00023004"/>
    </source>
</evidence>
<evidence type="ECO:0000256" key="3">
    <source>
        <dbReference type="ARBA" id="ARBA00022452"/>
    </source>
</evidence>
<evidence type="ECO:0000256" key="7">
    <source>
        <dbReference type="ARBA" id="ARBA00023065"/>
    </source>
</evidence>
<dbReference type="GO" id="GO:0006826">
    <property type="term" value="P:iron ion transport"/>
    <property type="evidence" value="ECO:0007669"/>
    <property type="project" value="UniProtKB-KW"/>
</dbReference>
<sequence>MDIFAGPGRRLGVVILVAAGGCSILLPWRATWAQPASVDRSGPAALAPIVVSAQKRDQLLQDVPAAIAVISGDDLQAEGAQGLDALPGMMTGLGFQPMGQSGLMPPVMRGLSANVTSFSSSVALVVDGVPTLRAQGFDDPLLGVEQVEVLKGPQSTLYGRNAEAGVISIQTRKPGNEPYAMVSGNLGNHGRRGLQFDVSTPVSEDSLYIGVAGGVTRQDGFIDNTYRDEELGGQLRRSGRLVLRWTPGVRTDVVLRHTRADYDDDASLWGSPSAPRAEVRSGTDGWNRSRARTLSLDVAHEFESGLRLRAISARNTYKDDLQQDTDFMPADMMHIGRDHDFKGVSQELRLEGTAGEASWLAGLYLDRDTQDLRFAQKTPMALVRTEARQKSRTSALFTHWTVPLGGAWSVTAGGRIEHSSVDFDLPGESGQSRGWTRFSPKLAVHYAWRPQTAFYASVSEGYRAGGFNAFAPAAYRDYDPEKVLAFEMGAKGHAFDERLQYGASLYYMTIRQMQVQQMGLPGQVFMTNAASGRSLGAEFDMSLWLDRGWQLQAGLAFNQSRFRRFQDGTADYGGNRNPFSPQLSGYAGLRYQSAGGWYAQARVQGAGKVYLDAANDYRRAGFGIVNLSAGYQFDTVDATLYVNNVADRTYDAIGFLNGLVTIYSPPREVGLRLTWRM</sequence>
<comment type="subcellular location">
    <subcellularLocation>
        <location evidence="1 11">Cell outer membrane</location>
        <topology evidence="1 11">Multi-pass membrane protein</topology>
    </subcellularLocation>
</comment>
<name>A0A2V1JTB3_9BURK</name>
<evidence type="ECO:0000256" key="4">
    <source>
        <dbReference type="ARBA" id="ARBA00022496"/>
    </source>
</evidence>
<dbReference type="InterPro" id="IPR012910">
    <property type="entry name" value="Plug_dom"/>
</dbReference>
<keyword evidence="9 11" id="KW-0472">Membrane</keyword>
<dbReference type="InterPro" id="IPR039426">
    <property type="entry name" value="TonB-dep_rcpt-like"/>
</dbReference>
<feature type="domain" description="TonB-dependent receptor-like beta-barrel" evidence="13">
    <location>
        <begin position="257"/>
        <end position="645"/>
    </location>
</feature>
<dbReference type="Gene3D" id="2.40.170.20">
    <property type="entry name" value="TonB-dependent receptor, beta-barrel domain"/>
    <property type="match status" value="1"/>
</dbReference>
<organism evidence="15 16">
    <name type="scientific">Corticimicrobacter populi</name>
    <dbReference type="NCBI Taxonomy" id="2175229"/>
    <lineage>
        <taxon>Bacteria</taxon>
        <taxon>Pseudomonadati</taxon>
        <taxon>Pseudomonadota</taxon>
        <taxon>Betaproteobacteria</taxon>
        <taxon>Burkholderiales</taxon>
        <taxon>Alcaligenaceae</taxon>
        <taxon>Corticimicrobacter</taxon>
    </lineage>
</organism>
<dbReference type="PANTHER" id="PTHR32552">
    <property type="entry name" value="FERRICHROME IRON RECEPTOR-RELATED"/>
    <property type="match status" value="1"/>
</dbReference>
<dbReference type="SUPFAM" id="SSF56935">
    <property type="entry name" value="Porins"/>
    <property type="match status" value="1"/>
</dbReference>
<keyword evidence="16" id="KW-1185">Reference proteome</keyword>
<evidence type="ECO:0000259" key="14">
    <source>
        <dbReference type="Pfam" id="PF07715"/>
    </source>
</evidence>
<comment type="similarity">
    <text evidence="11 12">Belongs to the TonB-dependent receptor family.</text>
</comment>
<keyword evidence="5 11" id="KW-0812">Transmembrane</keyword>
<keyword evidence="10 11" id="KW-0998">Cell outer membrane</keyword>
<dbReference type="RefSeq" id="WP_109063152.1">
    <property type="nucleotide sequence ID" value="NZ_QETA01000009.1"/>
</dbReference>
<evidence type="ECO:0000256" key="2">
    <source>
        <dbReference type="ARBA" id="ARBA00022448"/>
    </source>
</evidence>
<evidence type="ECO:0000256" key="5">
    <source>
        <dbReference type="ARBA" id="ARBA00022692"/>
    </source>
</evidence>
<dbReference type="InterPro" id="IPR000531">
    <property type="entry name" value="Beta-barrel_TonB"/>
</dbReference>
<dbReference type="PANTHER" id="PTHR32552:SF81">
    <property type="entry name" value="TONB-DEPENDENT OUTER MEMBRANE RECEPTOR"/>
    <property type="match status" value="1"/>
</dbReference>
<evidence type="ECO:0000256" key="8">
    <source>
        <dbReference type="ARBA" id="ARBA00023077"/>
    </source>
</evidence>
<protein>
    <submittedName>
        <fullName evidence="15">TonB-dependent receptor</fullName>
    </submittedName>
</protein>
<evidence type="ECO:0000256" key="9">
    <source>
        <dbReference type="ARBA" id="ARBA00023136"/>
    </source>
</evidence>
<gene>
    <name evidence="15" type="ORF">DD235_16160</name>
</gene>
<feature type="domain" description="TonB-dependent receptor plug" evidence="14">
    <location>
        <begin position="60"/>
        <end position="166"/>
    </location>
</feature>
<dbReference type="InterPro" id="IPR036942">
    <property type="entry name" value="Beta-barrel_TonB_sf"/>
</dbReference>
<dbReference type="PROSITE" id="PS52016">
    <property type="entry name" value="TONB_DEPENDENT_REC_3"/>
    <property type="match status" value="1"/>
</dbReference>
<evidence type="ECO:0000313" key="15">
    <source>
        <dbReference type="EMBL" id="PWF21057.1"/>
    </source>
</evidence>
<evidence type="ECO:0000256" key="10">
    <source>
        <dbReference type="ARBA" id="ARBA00023237"/>
    </source>
</evidence>
<keyword evidence="7" id="KW-0406">Ion transport</keyword>
<keyword evidence="4" id="KW-0410">Iron transport</keyword>
<keyword evidence="8 12" id="KW-0798">TonB box</keyword>
<evidence type="ECO:0000256" key="12">
    <source>
        <dbReference type="RuleBase" id="RU003357"/>
    </source>
</evidence>
<keyword evidence="15" id="KW-0675">Receptor</keyword>
<reference evidence="16" key="1">
    <citation type="submission" date="2018-05" db="EMBL/GenBank/DDBJ databases">
        <authorList>
            <person name="Li Y."/>
        </authorList>
    </citation>
    <scope>NUCLEOTIDE SEQUENCE [LARGE SCALE GENOMIC DNA]</scope>
    <source>
        <strain evidence="16">3d-2-2</strain>
    </source>
</reference>
<dbReference type="AlphaFoldDB" id="A0A2V1JTB3"/>
<keyword evidence="2 11" id="KW-0813">Transport</keyword>
<proteinExistence type="inferred from homology"/>
<evidence type="ECO:0000256" key="1">
    <source>
        <dbReference type="ARBA" id="ARBA00004571"/>
    </source>
</evidence>
<comment type="caution">
    <text evidence="15">The sequence shown here is derived from an EMBL/GenBank/DDBJ whole genome shotgun (WGS) entry which is preliminary data.</text>
</comment>
<evidence type="ECO:0000313" key="16">
    <source>
        <dbReference type="Proteomes" id="UP000245212"/>
    </source>
</evidence>
<dbReference type="EMBL" id="QETA01000009">
    <property type="protein sequence ID" value="PWF21057.1"/>
    <property type="molecule type" value="Genomic_DNA"/>
</dbReference>
<keyword evidence="6" id="KW-0408">Iron</keyword>
<dbReference type="Pfam" id="PF07715">
    <property type="entry name" value="Plug"/>
    <property type="match status" value="1"/>
</dbReference>